<keyword evidence="2" id="KW-0472">Membrane</keyword>
<accession>A0A2P7QNQ1</accession>
<proteinExistence type="predicted"/>
<keyword evidence="5" id="KW-1185">Reference proteome</keyword>
<comment type="caution">
    <text evidence="4">The sequence shown here is derived from an EMBL/GenBank/DDBJ whole genome shotgun (WGS) entry which is preliminary data.</text>
</comment>
<feature type="signal peptide" evidence="3">
    <location>
        <begin position="1"/>
        <end position="28"/>
    </location>
</feature>
<keyword evidence="2" id="KW-1133">Transmembrane helix</keyword>
<dbReference type="Proteomes" id="UP000241167">
    <property type="component" value="Unassembled WGS sequence"/>
</dbReference>
<evidence type="ECO:0000313" key="5">
    <source>
        <dbReference type="Proteomes" id="UP000241167"/>
    </source>
</evidence>
<protein>
    <recommendedName>
        <fullName evidence="6">LPXTG cell wall anchor domain-containing protein</fullName>
    </recommendedName>
</protein>
<feature type="region of interest" description="Disordered" evidence="1">
    <location>
        <begin position="46"/>
        <end position="165"/>
    </location>
</feature>
<evidence type="ECO:0000256" key="2">
    <source>
        <dbReference type="SAM" id="Phobius"/>
    </source>
</evidence>
<keyword evidence="3" id="KW-0732">Signal</keyword>
<reference evidence="4 5" key="1">
    <citation type="submission" date="2018-03" db="EMBL/GenBank/DDBJ databases">
        <title>The draft genome of Sphingosinicella sp. GL-C-18.</title>
        <authorList>
            <person name="Liu L."/>
            <person name="Li L."/>
            <person name="Liang L."/>
            <person name="Zhang X."/>
            <person name="Wang T."/>
        </authorList>
    </citation>
    <scope>NUCLEOTIDE SEQUENCE [LARGE SCALE GENOMIC DNA]</scope>
    <source>
        <strain evidence="4 5">GL-C-18</strain>
    </source>
</reference>
<evidence type="ECO:0000313" key="4">
    <source>
        <dbReference type="EMBL" id="PSJ39581.1"/>
    </source>
</evidence>
<dbReference type="RefSeq" id="WP_106513479.1">
    <property type="nucleotide sequence ID" value="NZ_PXYI01000004.1"/>
</dbReference>
<organism evidence="4 5">
    <name type="scientific">Allosphingosinicella deserti</name>
    <dbReference type="NCBI Taxonomy" id="2116704"/>
    <lineage>
        <taxon>Bacteria</taxon>
        <taxon>Pseudomonadati</taxon>
        <taxon>Pseudomonadota</taxon>
        <taxon>Alphaproteobacteria</taxon>
        <taxon>Sphingomonadales</taxon>
        <taxon>Sphingomonadaceae</taxon>
        <taxon>Allosphingosinicella</taxon>
    </lineage>
</organism>
<feature type="transmembrane region" description="Helical" evidence="2">
    <location>
        <begin position="172"/>
        <end position="191"/>
    </location>
</feature>
<keyword evidence="2" id="KW-0812">Transmembrane</keyword>
<feature type="compositionally biased region" description="Low complexity" evidence="1">
    <location>
        <begin position="80"/>
        <end position="119"/>
    </location>
</feature>
<evidence type="ECO:0008006" key="6">
    <source>
        <dbReference type="Google" id="ProtNLM"/>
    </source>
</evidence>
<name>A0A2P7QNQ1_9SPHN</name>
<dbReference type="EMBL" id="PXYI01000004">
    <property type="protein sequence ID" value="PSJ39581.1"/>
    <property type="molecule type" value="Genomic_DNA"/>
</dbReference>
<evidence type="ECO:0000256" key="3">
    <source>
        <dbReference type="SAM" id="SignalP"/>
    </source>
</evidence>
<dbReference type="AlphaFoldDB" id="A0A2P7QNQ1"/>
<evidence type="ECO:0000256" key="1">
    <source>
        <dbReference type="SAM" id="MobiDB-lite"/>
    </source>
</evidence>
<feature type="compositionally biased region" description="Low complexity" evidence="1">
    <location>
        <begin position="46"/>
        <end position="64"/>
    </location>
</feature>
<gene>
    <name evidence="4" type="ORF">C7I55_13330</name>
</gene>
<feature type="chain" id="PRO_5015156395" description="LPXTG cell wall anchor domain-containing protein" evidence="3">
    <location>
        <begin position="29"/>
        <end position="418"/>
    </location>
</feature>
<sequence length="418" mass="42630">MNQNQRDHRRALGLLLAASALPITPALAQDAQSAADPPVVDIAPPVTSAPAPVRVAPAAPTNRPVDVDVPAVGPEGAVSTPEAPAEARPTPRATQSRTRPAAPAPIATPTAGIVAPAPASALPAQTSATPLGDPMTPVDAGAMPPEVLPQPAPAETDLVAPAPPPQQAEGSILPLVIVGLLAVAALAFLLLRRRRRHTDLEYVDTYEDVNQAPPATPAAALPVADTVAIAPSAAAATAPVAAPVAAPIAAAATELGARPWLDLQVRPVRAGVEGREAKVEFALDVANQGDAPARDVRVSTWMFPAGANQESEMERMLIERAHETEGGELPPTTIEAGAGARIEATVALATTEIDGDAVLPVVVAEARYRLPDGSEGRTAASFAVGVPDGEELAHFDLEHPSGLHDSVEARALGDAEKA</sequence>